<reference evidence="1" key="1">
    <citation type="submission" date="2014-11" db="EMBL/GenBank/DDBJ databases">
        <authorList>
            <person name="Amaro Gonzalez C."/>
        </authorList>
    </citation>
    <scope>NUCLEOTIDE SEQUENCE</scope>
</reference>
<organism evidence="1">
    <name type="scientific">Anguilla anguilla</name>
    <name type="common">European freshwater eel</name>
    <name type="synonym">Muraena anguilla</name>
    <dbReference type="NCBI Taxonomy" id="7936"/>
    <lineage>
        <taxon>Eukaryota</taxon>
        <taxon>Metazoa</taxon>
        <taxon>Chordata</taxon>
        <taxon>Craniata</taxon>
        <taxon>Vertebrata</taxon>
        <taxon>Euteleostomi</taxon>
        <taxon>Actinopterygii</taxon>
        <taxon>Neopterygii</taxon>
        <taxon>Teleostei</taxon>
        <taxon>Anguilliformes</taxon>
        <taxon>Anguillidae</taxon>
        <taxon>Anguilla</taxon>
    </lineage>
</organism>
<dbReference type="AlphaFoldDB" id="A0A0E9T638"/>
<evidence type="ECO:0000313" key="1">
    <source>
        <dbReference type="EMBL" id="JAH48862.1"/>
    </source>
</evidence>
<proteinExistence type="predicted"/>
<name>A0A0E9T638_ANGAN</name>
<accession>A0A0E9T638</accession>
<sequence>MQEHKVKAARLDNIFLTRMSWGECWEFVGNDTDS</sequence>
<dbReference type="EMBL" id="GBXM01059715">
    <property type="protein sequence ID" value="JAH48862.1"/>
    <property type="molecule type" value="Transcribed_RNA"/>
</dbReference>
<protein>
    <submittedName>
        <fullName evidence="1">Uncharacterized protein</fullName>
    </submittedName>
</protein>
<reference evidence="1" key="2">
    <citation type="journal article" date="2015" name="Fish Shellfish Immunol.">
        <title>Early steps in the European eel (Anguilla anguilla)-Vibrio vulnificus interaction in the gills: Role of the RtxA13 toxin.</title>
        <authorList>
            <person name="Callol A."/>
            <person name="Pajuelo D."/>
            <person name="Ebbesson L."/>
            <person name="Teles M."/>
            <person name="MacKenzie S."/>
            <person name="Amaro C."/>
        </authorList>
    </citation>
    <scope>NUCLEOTIDE SEQUENCE</scope>
</reference>